<dbReference type="Proteomes" id="UP000663464">
    <property type="component" value="Chromosome"/>
</dbReference>
<dbReference type="RefSeq" id="WP_152571747.1">
    <property type="nucleotide sequence ID" value="NZ_CP069280.1"/>
</dbReference>
<gene>
    <name evidence="1" type="ORF">JQS73_07230</name>
</gene>
<name>A0ABD7CNJ7_CLOBO</name>
<evidence type="ECO:0000313" key="2">
    <source>
        <dbReference type="Proteomes" id="UP000663464"/>
    </source>
</evidence>
<dbReference type="EMBL" id="CP069280">
    <property type="protein sequence ID" value="QRI54879.1"/>
    <property type="molecule type" value="Genomic_DNA"/>
</dbReference>
<protein>
    <submittedName>
        <fullName evidence="1">Uncharacterized protein</fullName>
    </submittedName>
</protein>
<sequence>MGNKEFDIKKLFAEPKFEVDAQKYINRYKKLLNDIQSYINNLEVKIQNETGIAVFGLTSELILAEYQKELIKQVMNNFNFYSK</sequence>
<dbReference type="AlphaFoldDB" id="A0ABD7CNJ7"/>
<accession>A0ABD7CNJ7</accession>
<reference evidence="1 2" key="1">
    <citation type="journal article" date="2014" name="J. Infect. Dis.">
        <title>Molecular characterization of a novel botulinum neurotoxin type H gene.</title>
        <authorList>
            <person name="Dover N."/>
            <person name="Barash J.R."/>
            <person name="Hill K.K."/>
            <person name="Xie G."/>
            <person name="Arnon S.S."/>
        </authorList>
    </citation>
    <scope>NUCLEOTIDE SEQUENCE [LARGE SCALE GENOMIC DNA]</scope>
    <source>
        <strain evidence="1 2">IBCA10-7060</strain>
    </source>
</reference>
<evidence type="ECO:0000313" key="1">
    <source>
        <dbReference type="EMBL" id="QRI54879.1"/>
    </source>
</evidence>
<proteinExistence type="predicted"/>
<organism evidence="1 2">
    <name type="scientific">Clostridium botulinum</name>
    <dbReference type="NCBI Taxonomy" id="1491"/>
    <lineage>
        <taxon>Bacteria</taxon>
        <taxon>Bacillati</taxon>
        <taxon>Bacillota</taxon>
        <taxon>Clostridia</taxon>
        <taxon>Eubacteriales</taxon>
        <taxon>Clostridiaceae</taxon>
        <taxon>Clostridium</taxon>
    </lineage>
</organism>